<dbReference type="Gene3D" id="3.40.50.720">
    <property type="entry name" value="NAD(P)-binding Rossmann-like Domain"/>
    <property type="match status" value="1"/>
</dbReference>
<dbReference type="Pfam" id="PF02866">
    <property type="entry name" value="Ldh_1_C"/>
    <property type="match status" value="1"/>
</dbReference>
<evidence type="ECO:0000313" key="12">
    <source>
        <dbReference type="Proteomes" id="UP000264146"/>
    </source>
</evidence>
<keyword evidence="2 6" id="KW-0560">Oxidoreductase</keyword>
<gene>
    <name evidence="11" type="primary">ldh_2</name>
    <name evidence="10" type="ORF">C1O36_02705</name>
    <name evidence="11" type="ORF">NCTC12218_00503</name>
</gene>
<comment type="similarity">
    <text evidence="1">Belongs to the LDH/MDH superfamily. LDH family.</text>
</comment>
<sequence length="313" mass="34919">MTHKVALIGLGRVGSQVLTDIQYTGLFQEIILIDTNLNRAEGEAMDHRHFQSYSGTHHTKIKAGNYTDLADVDMIIISASIPSTADMADRTTLTFGNAAIIQEIMSNITAVTTSPHIIMISNPVDTMTYLAEIQHDYPHEKIMGTGTLLESSRFRTLIADHYDVDPKSVEAFVIGEHGKTTVPVWSRVRIAGMPLDEYEQLSHAQAISKQKIRDEIDKVSFDVMRNKGWTNSAISRATIDLVEAILYDENRILPISTVHQHVYDYQNVAFSLPTLVNKEGHHTVFPFALDAEEKQALDHAVQYIQSTIASVTD</sequence>
<dbReference type="InterPro" id="IPR015955">
    <property type="entry name" value="Lactate_DH/Glyco_Ohase_4_C"/>
</dbReference>
<protein>
    <submittedName>
        <fullName evidence="10 11">Lactate dehydrogenase</fullName>
        <ecNumber evidence="11">1.1.1.27</ecNumber>
    </submittedName>
</protein>
<evidence type="ECO:0000256" key="2">
    <source>
        <dbReference type="ARBA" id="ARBA00023002"/>
    </source>
</evidence>
<evidence type="ECO:0000256" key="5">
    <source>
        <dbReference type="PIRSR" id="PIRSR000102-3"/>
    </source>
</evidence>
<dbReference type="InterPro" id="IPR001557">
    <property type="entry name" value="L-lactate/malate_DH"/>
</dbReference>
<dbReference type="EMBL" id="UHEF01000001">
    <property type="protein sequence ID" value="SUM87098.1"/>
    <property type="molecule type" value="Genomic_DNA"/>
</dbReference>
<name>A0A7Z7VWH5_STASC</name>
<dbReference type="PANTHER" id="PTHR43128">
    <property type="entry name" value="L-2-HYDROXYCARBOXYLATE DEHYDROGENASE (NAD(P)(+))"/>
    <property type="match status" value="1"/>
</dbReference>
<dbReference type="PANTHER" id="PTHR43128:SF16">
    <property type="entry name" value="L-LACTATE DEHYDROGENASE"/>
    <property type="match status" value="1"/>
</dbReference>
<dbReference type="Proteomes" id="UP000264146">
    <property type="component" value="Chromosome"/>
</dbReference>
<accession>A0A7Z7VWH5</accession>
<dbReference type="InterPro" id="IPR036291">
    <property type="entry name" value="NAD(P)-bd_dom_sf"/>
</dbReference>
<evidence type="ECO:0000313" key="10">
    <source>
        <dbReference type="EMBL" id="NHA33446.1"/>
    </source>
</evidence>
<evidence type="ECO:0000256" key="6">
    <source>
        <dbReference type="RuleBase" id="RU003369"/>
    </source>
</evidence>
<dbReference type="RefSeq" id="WP_016426203.1">
    <property type="nucleotide sequence ID" value="NZ_CABKRV010000002.1"/>
</dbReference>
<dbReference type="GO" id="GO:0004459">
    <property type="term" value="F:L-lactate dehydrogenase (NAD+) activity"/>
    <property type="evidence" value="ECO:0007669"/>
    <property type="project" value="UniProtKB-EC"/>
</dbReference>
<dbReference type="InterPro" id="IPR001236">
    <property type="entry name" value="Lactate/malate_DH_N"/>
</dbReference>
<feature type="domain" description="Lactate/malate dehydrogenase C-terminal" evidence="8">
    <location>
        <begin position="147"/>
        <end position="311"/>
    </location>
</feature>
<reference evidence="9 12" key="3">
    <citation type="submission" date="2020-11" db="EMBL/GenBank/DDBJ databases">
        <authorList>
            <consortium name="Pathogen Informatics"/>
        </authorList>
    </citation>
    <scope>NUCLEOTIDE SEQUENCE [LARGE SCALE GENOMIC DNA]</scope>
    <source>
        <strain evidence="9 12">NCTC12218</strain>
    </source>
</reference>
<proteinExistence type="inferred from homology"/>
<dbReference type="SUPFAM" id="SSF56327">
    <property type="entry name" value="LDH C-terminal domain-like"/>
    <property type="match status" value="1"/>
</dbReference>
<dbReference type="InterPro" id="IPR022383">
    <property type="entry name" value="Lactate/malate_DH_C"/>
</dbReference>
<dbReference type="Proteomes" id="UP000572988">
    <property type="component" value="Unassembled WGS sequence"/>
</dbReference>
<organism evidence="11">
    <name type="scientific">Staphylococcus schleiferi</name>
    <dbReference type="NCBI Taxonomy" id="1295"/>
    <lineage>
        <taxon>Bacteria</taxon>
        <taxon>Bacillati</taxon>
        <taxon>Bacillota</taxon>
        <taxon>Bacilli</taxon>
        <taxon>Bacillales</taxon>
        <taxon>Staphylococcaceae</taxon>
        <taxon>Staphylococcus</taxon>
    </lineage>
</organism>
<evidence type="ECO:0000259" key="8">
    <source>
        <dbReference type="Pfam" id="PF02866"/>
    </source>
</evidence>
<dbReference type="Gene3D" id="3.90.110.10">
    <property type="entry name" value="Lactate dehydrogenase/glycoside hydrolase, family 4, C-terminal"/>
    <property type="match status" value="1"/>
</dbReference>
<evidence type="ECO:0000259" key="7">
    <source>
        <dbReference type="Pfam" id="PF00056"/>
    </source>
</evidence>
<evidence type="ECO:0000256" key="3">
    <source>
        <dbReference type="ARBA" id="ARBA00023027"/>
    </source>
</evidence>
<feature type="active site" description="Proton acceptor" evidence="4">
    <location>
        <position position="177"/>
    </location>
</feature>
<dbReference type="EMBL" id="POVK01000006">
    <property type="protein sequence ID" value="NHA33446.1"/>
    <property type="molecule type" value="Genomic_DNA"/>
</dbReference>
<dbReference type="AlphaFoldDB" id="A0A7Z7VWH5"/>
<feature type="domain" description="Lactate/malate dehydrogenase N-terminal" evidence="7">
    <location>
        <begin position="4"/>
        <end position="144"/>
    </location>
</feature>
<dbReference type="PRINTS" id="PR00086">
    <property type="entry name" value="LLDHDRGNASE"/>
</dbReference>
<feature type="binding site" evidence="5">
    <location>
        <begin position="9"/>
        <end position="14"/>
    </location>
    <ligand>
        <name>NAD(+)</name>
        <dbReference type="ChEBI" id="CHEBI:57540"/>
    </ligand>
</feature>
<dbReference type="SUPFAM" id="SSF51735">
    <property type="entry name" value="NAD(P)-binding Rossmann-fold domains"/>
    <property type="match status" value="1"/>
</dbReference>
<keyword evidence="13" id="KW-1185">Reference proteome</keyword>
<dbReference type="GO" id="GO:0006089">
    <property type="term" value="P:lactate metabolic process"/>
    <property type="evidence" value="ECO:0007669"/>
    <property type="project" value="TreeGrafter"/>
</dbReference>
<evidence type="ECO:0000313" key="11">
    <source>
        <dbReference type="EMBL" id="SUM87098.1"/>
    </source>
</evidence>
<feature type="binding site" evidence="5">
    <location>
        <position position="34"/>
    </location>
    <ligand>
        <name>NAD(+)</name>
        <dbReference type="ChEBI" id="CHEBI:57540"/>
    </ligand>
</feature>
<reference evidence="11" key="2">
    <citation type="submission" date="2018-06" db="EMBL/GenBank/DDBJ databases">
        <authorList>
            <consortium name="Pathogen Informatics"/>
            <person name="Doyle S."/>
        </authorList>
    </citation>
    <scope>NUCLEOTIDE SEQUENCE [LARGE SCALE GENOMIC DNA]</scope>
    <source>
        <strain evidence="11">NCTC12218</strain>
    </source>
</reference>
<dbReference type="EC" id="1.1.1.27" evidence="11"/>
<evidence type="ECO:0000313" key="9">
    <source>
        <dbReference type="EMBL" id="CAD7358917.1"/>
    </source>
</evidence>
<keyword evidence="3 5" id="KW-0520">NAD</keyword>
<feature type="binding site" evidence="5">
    <location>
        <position position="97"/>
    </location>
    <ligand>
        <name>NAD(+)</name>
        <dbReference type="ChEBI" id="CHEBI:57540"/>
    </ligand>
</feature>
<dbReference type="EMBL" id="LR962863">
    <property type="protein sequence ID" value="CAD7358917.1"/>
    <property type="molecule type" value="Genomic_DNA"/>
</dbReference>
<evidence type="ECO:0000256" key="1">
    <source>
        <dbReference type="ARBA" id="ARBA00006054"/>
    </source>
</evidence>
<feature type="binding site" evidence="5">
    <location>
        <begin position="120"/>
        <end position="122"/>
    </location>
    <ligand>
        <name>NAD(+)</name>
        <dbReference type="ChEBI" id="CHEBI:57540"/>
    </ligand>
</feature>
<dbReference type="Pfam" id="PF00056">
    <property type="entry name" value="Ldh_1_N"/>
    <property type="match status" value="1"/>
</dbReference>
<evidence type="ECO:0000313" key="13">
    <source>
        <dbReference type="Proteomes" id="UP000572988"/>
    </source>
</evidence>
<evidence type="ECO:0000256" key="4">
    <source>
        <dbReference type="PIRSR" id="PIRSR000102-1"/>
    </source>
</evidence>
<dbReference type="PIRSF" id="PIRSF000102">
    <property type="entry name" value="Lac_mal_DH"/>
    <property type="match status" value="1"/>
</dbReference>
<reference evidence="10 13" key="1">
    <citation type="submission" date="2018-01" db="EMBL/GenBank/DDBJ databases">
        <title>Complete genome sequence of Staphylococcus Scheliferi isolated from human.</title>
        <authorList>
            <person name="Abouelkhair M.A."/>
            <person name="Bemis D.A."/>
            <person name="Kania S.A."/>
        </authorList>
    </citation>
    <scope>NUCLEOTIDE SEQUENCE [LARGE SCALE GENOMIC DNA]</scope>
    <source>
        <strain evidence="10 13">ATCC 43808</strain>
    </source>
</reference>
<dbReference type="GeneID" id="93789239"/>